<protein>
    <submittedName>
        <fullName evidence="1">Uncharacterized protein</fullName>
    </submittedName>
</protein>
<proteinExistence type="predicted"/>
<gene>
    <name evidence="1" type="ORF">MPLDJ20_220034</name>
</gene>
<dbReference type="EMBL" id="CCNB01000015">
    <property type="protein sequence ID" value="CDX38070.1"/>
    <property type="molecule type" value="Genomic_DNA"/>
</dbReference>
<accession>A0A090GLZ9</accession>
<name>A0A090GLZ9_MESPL</name>
<evidence type="ECO:0000313" key="2">
    <source>
        <dbReference type="Proteomes" id="UP000046373"/>
    </source>
</evidence>
<evidence type="ECO:0000313" key="1">
    <source>
        <dbReference type="EMBL" id="CDX38070.1"/>
    </source>
</evidence>
<reference evidence="1 2" key="1">
    <citation type="submission" date="2014-08" db="EMBL/GenBank/DDBJ databases">
        <authorList>
            <person name="Moulin Lionel"/>
        </authorList>
    </citation>
    <scope>NUCLEOTIDE SEQUENCE [LARGE SCALE GENOMIC DNA]</scope>
</reference>
<organism evidence="1 2">
    <name type="scientific">Mesorhizobium plurifarium</name>
    <dbReference type="NCBI Taxonomy" id="69974"/>
    <lineage>
        <taxon>Bacteria</taxon>
        <taxon>Pseudomonadati</taxon>
        <taxon>Pseudomonadota</taxon>
        <taxon>Alphaproteobacteria</taxon>
        <taxon>Hyphomicrobiales</taxon>
        <taxon>Phyllobacteriaceae</taxon>
        <taxon>Mesorhizobium</taxon>
    </lineage>
</organism>
<dbReference type="AlphaFoldDB" id="A0A090GLZ9"/>
<sequence>MIQATWSNLHREEDGVLTSTSFASGDFEDVTIASMNGQLGAPPRQCGQAHFDKRCRCNSELSQERAFLYQVERSDIVPEDGSTLAPWLRKDVTEHNSCRQERVMDLRTKRLLLRFFGS</sequence>
<dbReference type="Proteomes" id="UP000046373">
    <property type="component" value="Unassembled WGS sequence"/>
</dbReference>